<evidence type="ECO:0000259" key="1">
    <source>
        <dbReference type="Pfam" id="PF11838"/>
    </source>
</evidence>
<sequence>MEGPPGPGGRSPARARLARARDLFPLLLNGTLDREQYLAAVAAFNGEADSRVAEEVFSDLRLVLTILEGLPEVRQVALTWTRSQRERWGLEPRPGERESVPVLREKLAILLAQRDDQVARELAALFPSWDRTDPNLRSAVAIGYARTEGAAAVGPLKERILSASGQEEVLRLASGLMSLEDPALLAEALDWVVSGPVGRGLLLSILRAAAW</sequence>
<dbReference type="AlphaFoldDB" id="T0ZFS4"/>
<gene>
    <name evidence="2" type="ORF">B2A_09994</name>
</gene>
<protein>
    <recommendedName>
        <fullName evidence="1">ERAP1-like C-terminal domain-containing protein</fullName>
    </recommendedName>
</protein>
<feature type="non-terminal residue" evidence="2">
    <location>
        <position position="211"/>
    </location>
</feature>
<feature type="domain" description="ERAP1-like C-terminal" evidence="1">
    <location>
        <begin position="12"/>
        <end position="196"/>
    </location>
</feature>
<accession>T0ZFS4</accession>
<dbReference type="InterPro" id="IPR024571">
    <property type="entry name" value="ERAP1-like_C_dom"/>
</dbReference>
<dbReference type="Gene3D" id="1.25.50.20">
    <property type="match status" value="1"/>
</dbReference>
<dbReference type="EMBL" id="AUZZ01007214">
    <property type="protein sequence ID" value="EQD43182.1"/>
    <property type="molecule type" value="Genomic_DNA"/>
</dbReference>
<reference evidence="2" key="1">
    <citation type="submission" date="2013-08" db="EMBL/GenBank/DDBJ databases">
        <authorList>
            <person name="Mendez C."/>
            <person name="Richter M."/>
            <person name="Ferrer M."/>
            <person name="Sanchez J."/>
        </authorList>
    </citation>
    <scope>NUCLEOTIDE SEQUENCE</scope>
</reference>
<evidence type="ECO:0000313" key="2">
    <source>
        <dbReference type="EMBL" id="EQD43182.1"/>
    </source>
</evidence>
<reference evidence="2" key="2">
    <citation type="journal article" date="2014" name="ISME J.">
        <title>Microbial stratification in low pH oxic and suboxic macroscopic growths along an acid mine drainage.</title>
        <authorList>
            <person name="Mendez-Garcia C."/>
            <person name="Mesa V."/>
            <person name="Sprenger R.R."/>
            <person name="Richter M."/>
            <person name="Diez M.S."/>
            <person name="Solano J."/>
            <person name="Bargiela R."/>
            <person name="Golyshina O.V."/>
            <person name="Manteca A."/>
            <person name="Ramos J.L."/>
            <person name="Gallego J.R."/>
            <person name="Llorente I."/>
            <person name="Martins Dos Santos V.A."/>
            <person name="Jensen O.N."/>
            <person name="Pelaez A.I."/>
            <person name="Sanchez J."/>
            <person name="Ferrer M."/>
        </authorList>
    </citation>
    <scope>NUCLEOTIDE SEQUENCE</scope>
</reference>
<dbReference type="Pfam" id="PF11838">
    <property type="entry name" value="ERAP1_C"/>
    <property type="match status" value="1"/>
</dbReference>
<name>T0ZFS4_9ZZZZ</name>
<organism evidence="2">
    <name type="scientific">mine drainage metagenome</name>
    <dbReference type="NCBI Taxonomy" id="410659"/>
    <lineage>
        <taxon>unclassified sequences</taxon>
        <taxon>metagenomes</taxon>
        <taxon>ecological metagenomes</taxon>
    </lineage>
</organism>
<comment type="caution">
    <text evidence="2">The sequence shown here is derived from an EMBL/GenBank/DDBJ whole genome shotgun (WGS) entry which is preliminary data.</text>
</comment>
<proteinExistence type="predicted"/>